<protein>
    <submittedName>
        <fullName evidence="1">Uncharacterized protein</fullName>
    </submittedName>
</protein>
<gene>
    <name evidence="1" type="ORF">OOJ96_19655</name>
</gene>
<accession>A0ACC7PH20</accession>
<name>A0ACC7PH20_9PSED</name>
<evidence type="ECO:0000313" key="1">
    <source>
        <dbReference type="EMBL" id="MFO2479623.1"/>
    </source>
</evidence>
<dbReference type="Proteomes" id="UP001637618">
    <property type="component" value="Unassembled WGS sequence"/>
</dbReference>
<dbReference type="EMBL" id="JAPEQY010000016">
    <property type="protein sequence ID" value="MFO2479623.1"/>
    <property type="molecule type" value="Genomic_DNA"/>
</dbReference>
<comment type="caution">
    <text evidence="1">The sequence shown here is derived from an EMBL/GenBank/DDBJ whole genome shotgun (WGS) entry which is preliminary data.</text>
</comment>
<proteinExistence type="predicted"/>
<keyword evidence="2" id="KW-1185">Reference proteome</keyword>
<organism evidence="1 2">
    <name type="scientific">Pseudomonas imrae</name>
    <dbReference type="NCBI Taxonomy" id="2992837"/>
    <lineage>
        <taxon>Bacteria</taxon>
        <taxon>Pseudomonadati</taxon>
        <taxon>Pseudomonadota</taxon>
        <taxon>Gammaproteobacteria</taxon>
        <taxon>Pseudomonadales</taxon>
        <taxon>Pseudomonadaceae</taxon>
        <taxon>Pseudomonas</taxon>
    </lineage>
</organism>
<reference evidence="1" key="1">
    <citation type="submission" date="2022-11" db="EMBL/GenBank/DDBJ databases">
        <title>Draft genome sequences of strains of Pseudomonas imrae sp. nov.</title>
        <authorList>
            <person name="Salva Serra F."/>
            <person name="Nimje P."/>
            <person name="Moore E.R.B."/>
            <person name="Marathe N.P."/>
        </authorList>
    </citation>
    <scope>NUCLEOTIDE SEQUENCE</scope>
    <source>
        <strain evidence="1">15FMM2</strain>
    </source>
</reference>
<evidence type="ECO:0000313" key="2">
    <source>
        <dbReference type="Proteomes" id="UP001637618"/>
    </source>
</evidence>
<sequence>MNAKDNQDLHTRQVPPADTGAAAPKDPRADADPVAKDNEFSPDFKPEREPKPETDADIDTQGG</sequence>